<gene>
    <name evidence="18" type="ORF">VNO78_15718</name>
</gene>
<evidence type="ECO:0000256" key="5">
    <source>
        <dbReference type="ARBA" id="ARBA00022523"/>
    </source>
</evidence>
<dbReference type="InterPro" id="IPR002355">
    <property type="entry name" value="Cu_oxidase_Cu_BS"/>
</dbReference>
<evidence type="ECO:0000256" key="8">
    <source>
        <dbReference type="ARBA" id="ARBA00022737"/>
    </source>
</evidence>
<feature type="domain" description="Plastocyanin-like" evidence="17">
    <location>
        <begin position="82"/>
        <end position="196"/>
    </location>
</feature>
<evidence type="ECO:0000256" key="6">
    <source>
        <dbReference type="ARBA" id="ARBA00022525"/>
    </source>
</evidence>
<protein>
    <recommendedName>
        <fullName evidence="4 13">Laccase</fullName>
        <ecNumber evidence="4 13">1.10.3.2</ecNumber>
    </recommendedName>
    <alternativeName>
        <fullName evidence="13">Benzenediol:oxygen oxidoreductase</fullName>
    </alternativeName>
    <alternativeName>
        <fullName evidence="13">Diphenol oxidase</fullName>
    </alternativeName>
    <alternativeName>
        <fullName evidence="13">Urishiol oxidase</fullName>
    </alternativeName>
</protein>
<comment type="catalytic activity">
    <reaction evidence="1 13">
        <text>4 hydroquinone + O2 = 4 benzosemiquinone + 2 H2O</text>
        <dbReference type="Rhea" id="RHEA:11276"/>
        <dbReference type="ChEBI" id="CHEBI:15377"/>
        <dbReference type="ChEBI" id="CHEBI:15379"/>
        <dbReference type="ChEBI" id="CHEBI:17594"/>
        <dbReference type="ChEBI" id="CHEBI:17977"/>
        <dbReference type="EC" id="1.10.3.2"/>
    </reaction>
</comment>
<dbReference type="InterPro" id="IPR011706">
    <property type="entry name" value="Cu-oxidase_C"/>
</dbReference>
<comment type="function">
    <text evidence="13">Lignin degradation and detoxification of lignin-derived products.</text>
</comment>
<dbReference type="Pfam" id="PF00394">
    <property type="entry name" value="Cu-oxidase"/>
    <property type="match status" value="1"/>
</dbReference>
<dbReference type="Proteomes" id="UP001386955">
    <property type="component" value="Unassembled WGS sequence"/>
</dbReference>
<dbReference type="Gene3D" id="2.60.40.420">
    <property type="entry name" value="Cupredoxins - blue copper proteins"/>
    <property type="match status" value="3"/>
</dbReference>
<evidence type="ECO:0000256" key="10">
    <source>
        <dbReference type="ARBA" id="ARBA00023008"/>
    </source>
</evidence>
<dbReference type="PANTHER" id="PTHR11709">
    <property type="entry name" value="MULTI-COPPER OXIDASE"/>
    <property type="match status" value="1"/>
</dbReference>
<dbReference type="GO" id="GO:0005507">
    <property type="term" value="F:copper ion binding"/>
    <property type="evidence" value="ECO:0007669"/>
    <property type="project" value="InterPro"/>
</dbReference>
<keyword evidence="9 13" id="KW-0560">Oxidoreductase</keyword>
<keyword evidence="5 13" id="KW-0052">Apoplast</keyword>
<comment type="caution">
    <text evidence="18">The sequence shown here is derived from an EMBL/GenBank/DDBJ whole genome shotgun (WGS) entry which is preliminary data.</text>
</comment>
<evidence type="ECO:0000256" key="9">
    <source>
        <dbReference type="ARBA" id="ARBA00023002"/>
    </source>
</evidence>
<organism evidence="18 19">
    <name type="scientific">Psophocarpus tetragonolobus</name>
    <name type="common">Winged bean</name>
    <name type="synonym">Dolichos tetragonolobus</name>
    <dbReference type="NCBI Taxonomy" id="3891"/>
    <lineage>
        <taxon>Eukaryota</taxon>
        <taxon>Viridiplantae</taxon>
        <taxon>Streptophyta</taxon>
        <taxon>Embryophyta</taxon>
        <taxon>Tracheophyta</taxon>
        <taxon>Spermatophyta</taxon>
        <taxon>Magnoliopsida</taxon>
        <taxon>eudicotyledons</taxon>
        <taxon>Gunneridae</taxon>
        <taxon>Pentapetalae</taxon>
        <taxon>rosids</taxon>
        <taxon>fabids</taxon>
        <taxon>Fabales</taxon>
        <taxon>Fabaceae</taxon>
        <taxon>Papilionoideae</taxon>
        <taxon>50 kb inversion clade</taxon>
        <taxon>NPAAA clade</taxon>
        <taxon>indigoferoid/millettioid clade</taxon>
        <taxon>Phaseoleae</taxon>
        <taxon>Psophocarpus</taxon>
    </lineage>
</organism>
<dbReference type="InterPro" id="IPR011707">
    <property type="entry name" value="Cu-oxidase-like_N"/>
</dbReference>
<dbReference type="PROSITE" id="PS00080">
    <property type="entry name" value="MULTICOPPER_OXIDASE2"/>
    <property type="match status" value="1"/>
</dbReference>
<keyword evidence="7 13" id="KW-0479">Metal-binding</keyword>
<dbReference type="CDD" id="cd13849">
    <property type="entry name" value="CuRO_1_LCC_plant"/>
    <property type="match status" value="1"/>
</dbReference>
<name>A0AAN9XJF0_PSOTE</name>
<evidence type="ECO:0000256" key="14">
    <source>
        <dbReference type="SAM" id="Phobius"/>
    </source>
</evidence>
<keyword evidence="14" id="KW-0812">Transmembrane</keyword>
<keyword evidence="14" id="KW-1133">Transmembrane helix</keyword>
<dbReference type="GO" id="GO:0052716">
    <property type="term" value="F:hydroquinone:oxygen oxidoreductase activity"/>
    <property type="evidence" value="ECO:0007669"/>
    <property type="project" value="UniProtKB-EC"/>
</dbReference>
<evidence type="ECO:0000256" key="7">
    <source>
        <dbReference type="ARBA" id="ARBA00022723"/>
    </source>
</evidence>
<proteinExistence type="inferred from homology"/>
<dbReference type="PANTHER" id="PTHR11709:SF483">
    <property type="entry name" value="LACCASE"/>
    <property type="match status" value="1"/>
</dbReference>
<evidence type="ECO:0000259" key="15">
    <source>
        <dbReference type="Pfam" id="PF00394"/>
    </source>
</evidence>
<evidence type="ECO:0000256" key="2">
    <source>
        <dbReference type="ARBA" id="ARBA00004271"/>
    </source>
</evidence>
<comment type="similarity">
    <text evidence="3 13">Belongs to the multicopper oxidase family.</text>
</comment>
<dbReference type="InterPro" id="IPR008972">
    <property type="entry name" value="Cupredoxin"/>
</dbReference>
<dbReference type="GO" id="GO:0046274">
    <property type="term" value="P:lignin catabolic process"/>
    <property type="evidence" value="ECO:0007669"/>
    <property type="project" value="UniProtKB-KW"/>
</dbReference>
<evidence type="ECO:0000259" key="17">
    <source>
        <dbReference type="Pfam" id="PF07732"/>
    </source>
</evidence>
<dbReference type="Pfam" id="PF07731">
    <property type="entry name" value="Cu-oxidase_2"/>
    <property type="match status" value="1"/>
</dbReference>
<evidence type="ECO:0000313" key="18">
    <source>
        <dbReference type="EMBL" id="KAK7395172.1"/>
    </source>
</evidence>
<dbReference type="EC" id="1.10.3.2" evidence="4 13"/>
<sequence length="620" mass="70258">MLKERRCCGYSNRVMDSHACDGKGNKLYSHQLINQRKASVQLFLWVRHFINMKLSMFWPAWCFALLLFSIASAATVEHTFYVQNKTITRLCKERTIVTVNGLYPGPKIDVREGDSLIVHVINKSPYNITIHWHGVFQYFSAWADGPEYITQCPIRPENSYTYKFNVTNQEGTLWWHAHAGVLRATVLGAFIIHPRSGQFPFPKPYKEVPIILGDWYDGNIVDIYHQALTVGDVRISAAFTINGFPGDFFECSQNQTYRLKVKRGKTYLVRMINAAFNNNLFFKIANHNFTVVAMDASYIEHYETDVITISPGQSADILFKANQPIGSYYMAASPYVVGQPSPLYDNTTTRGIVVYEGYTSSKESEPIMPTLPPFNDTPIAHKFFSSITSLMGGPHWIPVPLHVDEHMFITININLERCPKNGTCQGAFGQKFSASMNNESFVHPVGKGYSMMEASYYNVSGVYSTDFPDNPPIPFDYTNPKISLDFKTIFAPKSTKVKKIKFNSTVEVVFQNTAIMNPQSHPMHLHGFSYHVLAQGFGNFDYTKHKHLFNLVNPQIRNTIGVPPAGWVVIRFQANNPGMWLVHCHVDDHQLWGLDMVYEVENGPTTLSSLPPPPTDLPKC</sequence>
<keyword evidence="8 13" id="KW-0677">Repeat</keyword>
<dbReference type="EMBL" id="JAYMYS010000004">
    <property type="protein sequence ID" value="KAK7395172.1"/>
    <property type="molecule type" value="Genomic_DNA"/>
</dbReference>
<feature type="transmembrane region" description="Helical" evidence="14">
    <location>
        <begin position="57"/>
        <end position="76"/>
    </location>
</feature>
<dbReference type="InterPro" id="IPR045087">
    <property type="entry name" value="Cu-oxidase_fam"/>
</dbReference>
<evidence type="ECO:0000256" key="12">
    <source>
        <dbReference type="ARBA" id="ARBA00023185"/>
    </source>
</evidence>
<keyword evidence="14" id="KW-0472">Membrane</keyword>
<evidence type="ECO:0000256" key="4">
    <source>
        <dbReference type="ARBA" id="ARBA00012297"/>
    </source>
</evidence>
<dbReference type="NCBIfam" id="TIGR03389">
    <property type="entry name" value="laccase"/>
    <property type="match status" value="1"/>
</dbReference>
<dbReference type="GO" id="GO:0048046">
    <property type="term" value="C:apoplast"/>
    <property type="evidence" value="ECO:0007669"/>
    <property type="project" value="UniProtKB-SubCell"/>
</dbReference>
<accession>A0AAN9XJF0</accession>
<keyword evidence="12 13" id="KW-0439">Lignin degradation</keyword>
<feature type="domain" description="Plastocyanin-like" evidence="15">
    <location>
        <begin position="207"/>
        <end position="357"/>
    </location>
</feature>
<evidence type="ECO:0000259" key="16">
    <source>
        <dbReference type="Pfam" id="PF07731"/>
    </source>
</evidence>
<feature type="domain" description="Plastocyanin-like" evidence="16">
    <location>
        <begin position="466"/>
        <end position="602"/>
    </location>
</feature>
<evidence type="ECO:0000313" key="19">
    <source>
        <dbReference type="Proteomes" id="UP001386955"/>
    </source>
</evidence>
<dbReference type="AlphaFoldDB" id="A0AAN9XJF0"/>
<dbReference type="SUPFAM" id="SSF49503">
    <property type="entry name" value="Cupredoxins"/>
    <property type="match status" value="3"/>
</dbReference>
<comment type="cofactor">
    <cofactor evidence="13">
        <name>Cu cation</name>
        <dbReference type="ChEBI" id="CHEBI:23378"/>
    </cofactor>
    <text evidence="13">Binds 4 Cu cations per monomer.</text>
</comment>
<dbReference type="InterPro" id="IPR001117">
    <property type="entry name" value="Cu-oxidase_2nd"/>
</dbReference>
<evidence type="ECO:0000256" key="3">
    <source>
        <dbReference type="ARBA" id="ARBA00010609"/>
    </source>
</evidence>
<dbReference type="InterPro" id="IPR034285">
    <property type="entry name" value="CuRO_2_LCC"/>
</dbReference>
<evidence type="ECO:0000256" key="13">
    <source>
        <dbReference type="RuleBase" id="RU361119"/>
    </source>
</evidence>
<keyword evidence="19" id="KW-1185">Reference proteome</keyword>
<keyword evidence="6 13" id="KW-0964">Secreted</keyword>
<comment type="subcellular location">
    <subcellularLocation>
        <location evidence="2 13">Secreted</location>
        <location evidence="2 13">Extracellular space</location>
        <location evidence="2 13">Apoplast</location>
    </subcellularLocation>
</comment>
<dbReference type="InterPro" id="IPR017761">
    <property type="entry name" value="Laccase"/>
</dbReference>
<dbReference type="PROSITE" id="PS00079">
    <property type="entry name" value="MULTICOPPER_OXIDASE1"/>
    <property type="match status" value="1"/>
</dbReference>
<evidence type="ECO:0000256" key="11">
    <source>
        <dbReference type="ARBA" id="ARBA00023180"/>
    </source>
</evidence>
<reference evidence="18 19" key="1">
    <citation type="submission" date="2024-01" db="EMBL/GenBank/DDBJ databases">
        <title>The genomes of 5 underutilized Papilionoideae crops provide insights into root nodulation and disease resistanc.</title>
        <authorList>
            <person name="Jiang F."/>
        </authorList>
    </citation>
    <scope>NUCLEOTIDE SEQUENCE [LARGE SCALE GENOMIC DNA]</scope>
    <source>
        <strain evidence="18">DUOXIRENSHENG_FW03</strain>
        <tissue evidence="18">Leaves</tissue>
    </source>
</reference>
<keyword evidence="10 13" id="KW-0186">Copper</keyword>
<dbReference type="InterPro" id="IPR034288">
    <property type="entry name" value="CuRO_1_LCC"/>
</dbReference>
<dbReference type="InterPro" id="IPR033138">
    <property type="entry name" value="Cu_oxidase_CS"/>
</dbReference>
<keyword evidence="11" id="KW-0325">Glycoprotein</keyword>
<evidence type="ECO:0000256" key="1">
    <source>
        <dbReference type="ARBA" id="ARBA00000349"/>
    </source>
</evidence>
<dbReference type="CDD" id="cd13875">
    <property type="entry name" value="CuRO_2_LCC_plant"/>
    <property type="match status" value="1"/>
</dbReference>
<dbReference type="Pfam" id="PF07732">
    <property type="entry name" value="Cu-oxidase_3"/>
    <property type="match status" value="1"/>
</dbReference>